<keyword evidence="1" id="KW-0472">Membrane</keyword>
<reference evidence="2 3" key="1">
    <citation type="journal article" date="2010" name="Stand. Genomic Sci.">
        <title>Complete genome sequence of Acetohalobium arabaticum type strain (Z-7288).</title>
        <authorList>
            <person name="Sikorski J."/>
            <person name="Lapidus A."/>
            <person name="Chertkov O."/>
            <person name="Lucas S."/>
            <person name="Copeland A."/>
            <person name="Glavina Del Rio T."/>
            <person name="Nolan M."/>
            <person name="Tice H."/>
            <person name="Cheng J.F."/>
            <person name="Han C."/>
            <person name="Brambilla E."/>
            <person name="Pitluck S."/>
            <person name="Liolios K."/>
            <person name="Ivanova N."/>
            <person name="Mavromatis K."/>
            <person name="Mikhailova N."/>
            <person name="Pati A."/>
            <person name="Bruce D."/>
            <person name="Detter C."/>
            <person name="Tapia R."/>
            <person name="Goodwin L."/>
            <person name="Chen A."/>
            <person name="Palaniappan K."/>
            <person name="Land M."/>
            <person name="Hauser L."/>
            <person name="Chang Y.J."/>
            <person name="Jeffries C.D."/>
            <person name="Rohde M."/>
            <person name="Goker M."/>
            <person name="Spring S."/>
            <person name="Woyke T."/>
            <person name="Bristow J."/>
            <person name="Eisen J.A."/>
            <person name="Markowitz V."/>
            <person name="Hugenholtz P."/>
            <person name="Kyrpides N.C."/>
            <person name="Klenk H.P."/>
        </authorList>
    </citation>
    <scope>NUCLEOTIDE SEQUENCE [LARGE SCALE GENOMIC DNA]</scope>
    <source>
        <strain evidence="3">ATCC 49924 / DSM 5501 / Z-7288</strain>
    </source>
</reference>
<keyword evidence="1" id="KW-0812">Transmembrane</keyword>
<dbReference type="AlphaFoldDB" id="D9QTR4"/>
<dbReference type="RefSeq" id="WP_013279078.1">
    <property type="nucleotide sequence ID" value="NC_014378.1"/>
</dbReference>
<proteinExistence type="predicted"/>
<accession>D9QTR4</accession>
<name>D9QTR4_ACEAZ</name>
<sequence length="203" mass="24226">MNKCKKNIMYLLCISLCIWYIVVLYWIWHPNPPSIEYDLYYIENKLIDWSGYRGLKYKLGNKLFFGTNDNKMRKIKHRGKGWSYKEKTGNWTKGNKAYLYFTINEEVPTNLQMSIYANAFAPEGNQVVDVIFNDKKIGVLNMKHSKLKKYNVKIPNEVVKEDHFNQIEFVIHKPNSPYQYGLSDDKRLLGMRVRWLELDLLQR</sequence>
<evidence type="ECO:0000256" key="1">
    <source>
        <dbReference type="SAM" id="Phobius"/>
    </source>
</evidence>
<gene>
    <name evidence="2" type="ordered locus">Acear_2147</name>
</gene>
<dbReference type="HOGENOM" id="CLU_1399949_0_0_9"/>
<protein>
    <submittedName>
        <fullName evidence="2">Uncharacterized protein</fullName>
    </submittedName>
</protein>
<dbReference type="KEGG" id="aar:Acear_2147"/>
<dbReference type="STRING" id="574087.Acear_2147"/>
<feature type="transmembrane region" description="Helical" evidence="1">
    <location>
        <begin position="7"/>
        <end position="28"/>
    </location>
</feature>
<organism evidence="2 3">
    <name type="scientific">Acetohalobium arabaticum (strain ATCC 49924 / DSM 5501 / Z-7288)</name>
    <dbReference type="NCBI Taxonomy" id="574087"/>
    <lineage>
        <taxon>Bacteria</taxon>
        <taxon>Bacillati</taxon>
        <taxon>Bacillota</taxon>
        <taxon>Clostridia</taxon>
        <taxon>Halanaerobiales</taxon>
        <taxon>Halobacteroidaceae</taxon>
        <taxon>Acetohalobium</taxon>
    </lineage>
</organism>
<dbReference type="OrthoDB" id="2112664at2"/>
<keyword evidence="3" id="KW-1185">Reference proteome</keyword>
<keyword evidence="1" id="KW-1133">Transmembrane helix</keyword>
<dbReference type="Proteomes" id="UP000001661">
    <property type="component" value="Chromosome"/>
</dbReference>
<dbReference type="EMBL" id="CP002105">
    <property type="protein sequence ID" value="ADL13635.1"/>
    <property type="molecule type" value="Genomic_DNA"/>
</dbReference>
<evidence type="ECO:0000313" key="2">
    <source>
        <dbReference type="EMBL" id="ADL13635.1"/>
    </source>
</evidence>
<evidence type="ECO:0000313" key="3">
    <source>
        <dbReference type="Proteomes" id="UP000001661"/>
    </source>
</evidence>